<dbReference type="GO" id="GO:0016787">
    <property type="term" value="F:hydrolase activity"/>
    <property type="evidence" value="ECO:0007669"/>
    <property type="project" value="UniProtKB-KW"/>
</dbReference>
<dbReference type="SUPFAM" id="SSF55811">
    <property type="entry name" value="Nudix"/>
    <property type="match status" value="1"/>
</dbReference>
<organism evidence="2 3">
    <name type="scientific">Haloterrigena alkaliphila</name>
    <dbReference type="NCBI Taxonomy" id="2816475"/>
    <lineage>
        <taxon>Archaea</taxon>
        <taxon>Methanobacteriati</taxon>
        <taxon>Methanobacteriota</taxon>
        <taxon>Stenosarchaea group</taxon>
        <taxon>Halobacteria</taxon>
        <taxon>Halobacteriales</taxon>
        <taxon>Natrialbaceae</taxon>
        <taxon>Haloterrigena</taxon>
    </lineage>
</organism>
<evidence type="ECO:0000313" key="2">
    <source>
        <dbReference type="EMBL" id="QSW97776.1"/>
    </source>
</evidence>
<dbReference type="GeneID" id="63187663"/>
<proteinExistence type="predicted"/>
<protein>
    <submittedName>
        <fullName evidence="2">NUDIX hydrolase</fullName>
    </submittedName>
</protein>
<name>A0A8A2V9S7_9EURY</name>
<feature type="region of interest" description="Disordered" evidence="1">
    <location>
        <begin position="1"/>
        <end position="32"/>
    </location>
</feature>
<dbReference type="Gene3D" id="3.90.79.10">
    <property type="entry name" value="Nucleoside Triphosphate Pyrophosphohydrolase"/>
    <property type="match status" value="1"/>
</dbReference>
<evidence type="ECO:0000256" key="1">
    <source>
        <dbReference type="SAM" id="MobiDB-lite"/>
    </source>
</evidence>
<dbReference type="RefSeq" id="WP_207287395.1">
    <property type="nucleotide sequence ID" value="NZ_CP071462.1"/>
</dbReference>
<dbReference type="InterPro" id="IPR015797">
    <property type="entry name" value="NUDIX_hydrolase-like_dom_sf"/>
</dbReference>
<sequence>MDPSLEPDTLRDRDDVEFQTETRTLSAPEFETAQSLESRVTVGIINAAGEVLLVADGARDWTLPGVSVGANAEWGDAARRAIESLTGLEAEVDEPIRVREVAFREEGESDRQRRTYDVLVRTTPVSGRPVAEEPTIGDDDVADLIWLDRVPEGVSDGLAADVRSVLERSSD</sequence>
<gene>
    <name evidence="2" type="ORF">J0X25_10120</name>
</gene>
<dbReference type="Proteomes" id="UP000663203">
    <property type="component" value="Chromosome"/>
</dbReference>
<keyword evidence="3" id="KW-1185">Reference proteome</keyword>
<dbReference type="AlphaFoldDB" id="A0A8A2V9S7"/>
<dbReference type="KEGG" id="hakz:J0X25_10120"/>
<accession>A0A8A2V9S7</accession>
<evidence type="ECO:0000313" key="3">
    <source>
        <dbReference type="Proteomes" id="UP000663203"/>
    </source>
</evidence>
<keyword evidence="2" id="KW-0378">Hydrolase</keyword>
<dbReference type="EMBL" id="CP071462">
    <property type="protein sequence ID" value="QSW97776.1"/>
    <property type="molecule type" value="Genomic_DNA"/>
</dbReference>
<reference evidence="2 3" key="1">
    <citation type="submission" date="2021-03" db="EMBL/GenBank/DDBJ databases">
        <title>Haloterrigena longa sp. nov. and Haloterrigena limicola sp. nov., extremely halophilic archaea isolated from a salt lake.</title>
        <authorList>
            <person name="Henglin C."/>
        </authorList>
    </citation>
    <scope>NUCLEOTIDE SEQUENCE [LARGE SCALE GENOMIC DNA]</scope>
    <source>
        <strain evidence="2 3">KZCA68</strain>
    </source>
</reference>